<feature type="domain" description="Glycoside hydrolase family 5" evidence="6">
    <location>
        <begin position="88"/>
        <end position="229"/>
    </location>
</feature>
<accession>A0A9Q3GYJ1</accession>
<comment type="similarity">
    <text evidence="1 4">Belongs to the glycosyl hydrolase 5 (cellulase A) family.</text>
</comment>
<gene>
    <name evidence="7" type="ORF">O181_024002</name>
</gene>
<comment type="caution">
    <text evidence="7">The sequence shown here is derived from an EMBL/GenBank/DDBJ whole genome shotgun (WGS) entry which is preliminary data.</text>
</comment>
<dbReference type="GO" id="GO:0005576">
    <property type="term" value="C:extracellular region"/>
    <property type="evidence" value="ECO:0007669"/>
    <property type="project" value="TreeGrafter"/>
</dbReference>
<keyword evidence="2 4" id="KW-0378">Hydrolase</keyword>
<dbReference type="InterPro" id="IPR017853">
    <property type="entry name" value="GH"/>
</dbReference>
<dbReference type="SUPFAM" id="SSF51445">
    <property type="entry name" value="(Trans)glycosidases"/>
    <property type="match status" value="2"/>
</dbReference>
<evidence type="ECO:0000256" key="1">
    <source>
        <dbReference type="ARBA" id="ARBA00005641"/>
    </source>
</evidence>
<dbReference type="InterPro" id="IPR001547">
    <property type="entry name" value="Glyco_hydro_5"/>
</dbReference>
<feature type="chain" id="PRO_5040449202" description="Glycoside hydrolase family 5 domain-containing protein" evidence="5">
    <location>
        <begin position="23"/>
        <end position="546"/>
    </location>
</feature>
<feature type="signal peptide" evidence="5">
    <location>
        <begin position="1"/>
        <end position="22"/>
    </location>
</feature>
<dbReference type="Gene3D" id="3.20.20.80">
    <property type="entry name" value="Glycosidases"/>
    <property type="match status" value="2"/>
</dbReference>
<evidence type="ECO:0000259" key="6">
    <source>
        <dbReference type="Pfam" id="PF00150"/>
    </source>
</evidence>
<dbReference type="PANTHER" id="PTHR31297:SF42">
    <property type="entry name" value="GLYCOSIDE HYDROLASE FAMILY 5 DOMAIN-CONTAINING PROTEIN"/>
    <property type="match status" value="1"/>
</dbReference>
<sequence>MSLYFCLLGWFGLIFLASQTVAKLPHNYRFGVNLGGWLLSEAWMNPMEWEAMGGERCPKDLTTCASSEWALARKLGQRNANKVFLKHWKTWFTQDHVDKLKALKLDHVRVPLGFWIVEELVEPPSEMYAQGGWMELKRGLRQLTKAGFYVMLDMHALPGVSTFKDYFAGNVTSEVHFYEDHNYQRALTWSVILTTMTHLDPDFENVVAIECINEPLVNGKRTPGLEQYYADFVIITRIIEHDLSVECEADLSVAVKRLASSRNIIPALQAAIPLIPIYAAKASPEISTVQLIKKLKSHINSTPSNKTTPITEDQVDNKISPLRKALYRKRNELLGGRKALRKRLNSSKMKSAFNVYEEPEESYGSATTHKTCIATTVMSKRWQGGGPDAASMASHTLGPAVFDDHMYYSSGSVAAPDIHSYLTKMCNDENYRKAQQNNEVPYGHGEFSLATSFNATDDELRAWGDAQKLKYSQGRFWTFWSFRVGTATNPPTTLKHPRQWSYLQAVESGLLPRDPSQYFDPSVCRPYLNKSESWATATDNFPRLEY</sequence>
<evidence type="ECO:0000313" key="7">
    <source>
        <dbReference type="EMBL" id="MBW0484287.1"/>
    </source>
</evidence>
<dbReference type="InterPro" id="IPR050386">
    <property type="entry name" value="Glycosyl_hydrolase_5"/>
</dbReference>
<name>A0A9Q3GYJ1_9BASI</name>
<dbReference type="Proteomes" id="UP000765509">
    <property type="component" value="Unassembled WGS sequence"/>
</dbReference>
<keyword evidence="3 4" id="KW-0326">Glycosidase</keyword>
<keyword evidence="5" id="KW-0732">Signal</keyword>
<dbReference type="PANTHER" id="PTHR31297">
    <property type="entry name" value="GLUCAN ENDO-1,6-BETA-GLUCOSIDASE B"/>
    <property type="match status" value="1"/>
</dbReference>
<protein>
    <recommendedName>
        <fullName evidence="6">Glycoside hydrolase family 5 domain-containing protein</fullName>
    </recommendedName>
</protein>
<reference evidence="7" key="1">
    <citation type="submission" date="2021-03" db="EMBL/GenBank/DDBJ databases">
        <title>Draft genome sequence of rust myrtle Austropuccinia psidii MF-1, a brazilian biotype.</title>
        <authorList>
            <person name="Quecine M.C."/>
            <person name="Pachon D.M.R."/>
            <person name="Bonatelli M.L."/>
            <person name="Correr F.H."/>
            <person name="Franceschini L.M."/>
            <person name="Leite T.F."/>
            <person name="Margarido G.R.A."/>
            <person name="Almeida C.A."/>
            <person name="Ferrarezi J.A."/>
            <person name="Labate C.A."/>
        </authorList>
    </citation>
    <scope>NUCLEOTIDE SEQUENCE</scope>
    <source>
        <strain evidence="7">MF-1</strain>
    </source>
</reference>
<keyword evidence="8" id="KW-1185">Reference proteome</keyword>
<organism evidence="7 8">
    <name type="scientific">Austropuccinia psidii MF-1</name>
    <dbReference type="NCBI Taxonomy" id="1389203"/>
    <lineage>
        <taxon>Eukaryota</taxon>
        <taxon>Fungi</taxon>
        <taxon>Dikarya</taxon>
        <taxon>Basidiomycota</taxon>
        <taxon>Pucciniomycotina</taxon>
        <taxon>Pucciniomycetes</taxon>
        <taxon>Pucciniales</taxon>
        <taxon>Sphaerophragmiaceae</taxon>
        <taxon>Austropuccinia</taxon>
    </lineage>
</organism>
<evidence type="ECO:0000256" key="2">
    <source>
        <dbReference type="ARBA" id="ARBA00022801"/>
    </source>
</evidence>
<dbReference type="GO" id="GO:0009986">
    <property type="term" value="C:cell surface"/>
    <property type="evidence" value="ECO:0007669"/>
    <property type="project" value="TreeGrafter"/>
</dbReference>
<dbReference type="OrthoDB" id="1887033at2759"/>
<proteinExistence type="inferred from homology"/>
<dbReference type="EMBL" id="AVOT02007617">
    <property type="protein sequence ID" value="MBW0484287.1"/>
    <property type="molecule type" value="Genomic_DNA"/>
</dbReference>
<dbReference type="GO" id="GO:0009251">
    <property type="term" value="P:glucan catabolic process"/>
    <property type="evidence" value="ECO:0007669"/>
    <property type="project" value="TreeGrafter"/>
</dbReference>
<dbReference type="AlphaFoldDB" id="A0A9Q3GYJ1"/>
<evidence type="ECO:0000313" key="8">
    <source>
        <dbReference type="Proteomes" id="UP000765509"/>
    </source>
</evidence>
<evidence type="ECO:0000256" key="3">
    <source>
        <dbReference type="ARBA" id="ARBA00023295"/>
    </source>
</evidence>
<dbReference type="Pfam" id="PF00150">
    <property type="entry name" value="Cellulase"/>
    <property type="match status" value="1"/>
</dbReference>
<evidence type="ECO:0000256" key="5">
    <source>
        <dbReference type="SAM" id="SignalP"/>
    </source>
</evidence>
<evidence type="ECO:0000256" key="4">
    <source>
        <dbReference type="RuleBase" id="RU361153"/>
    </source>
</evidence>
<dbReference type="GO" id="GO:0008422">
    <property type="term" value="F:beta-glucosidase activity"/>
    <property type="evidence" value="ECO:0007669"/>
    <property type="project" value="TreeGrafter"/>
</dbReference>